<dbReference type="STRING" id="658057.SAMN04488032_10593"/>
<proteinExistence type="predicted"/>
<dbReference type="PANTHER" id="PTHR35813:SF1">
    <property type="entry name" value="INNER MEMBRANE PROTEIN YBAN"/>
    <property type="match status" value="1"/>
</dbReference>
<protein>
    <submittedName>
        <fullName evidence="2">Inner membrane protein YbaN</fullName>
    </submittedName>
</protein>
<evidence type="ECO:0000256" key="1">
    <source>
        <dbReference type="SAM" id="Phobius"/>
    </source>
</evidence>
<gene>
    <name evidence="2" type="primary">ybaN</name>
    <name evidence="2" type="ORF">PAM7971_02232</name>
</gene>
<evidence type="ECO:0000313" key="3">
    <source>
        <dbReference type="Proteomes" id="UP000193307"/>
    </source>
</evidence>
<sequence length="131" mass="14217">MDTVKPMARPHQTLQKFMHLALGWICVGLGIIGAVLPVMPTTVFLILAAFFFTKGSPRIRHWLISHPTLGPPIQNWEDTGSIAPRVKLLALSMMGFTLGAAIVFAAPIKILVIQALCMSAAALYILTRPNA</sequence>
<keyword evidence="1" id="KW-0472">Membrane</keyword>
<dbReference type="EMBL" id="FWFW01000006">
    <property type="protein sequence ID" value="SLN46003.1"/>
    <property type="molecule type" value="Genomic_DNA"/>
</dbReference>
<dbReference type="Pfam" id="PF04304">
    <property type="entry name" value="DUF454"/>
    <property type="match status" value="1"/>
</dbReference>
<keyword evidence="1" id="KW-0812">Transmembrane</keyword>
<keyword evidence="3" id="KW-1185">Reference proteome</keyword>
<dbReference type="Proteomes" id="UP000193307">
    <property type="component" value="Unassembled WGS sequence"/>
</dbReference>
<evidence type="ECO:0000313" key="2">
    <source>
        <dbReference type="EMBL" id="SLN46003.1"/>
    </source>
</evidence>
<dbReference type="PANTHER" id="PTHR35813">
    <property type="entry name" value="INNER MEMBRANE PROTEIN YBAN"/>
    <property type="match status" value="1"/>
</dbReference>
<accession>A0A1Y5ST97</accession>
<dbReference type="PIRSF" id="PIRSF016789">
    <property type="entry name" value="DUF454"/>
    <property type="match status" value="1"/>
</dbReference>
<dbReference type="InterPro" id="IPR007401">
    <property type="entry name" value="DUF454"/>
</dbReference>
<feature type="transmembrane region" description="Helical" evidence="1">
    <location>
        <begin position="20"/>
        <end position="52"/>
    </location>
</feature>
<name>A0A1Y5ST97_9RHOB</name>
<reference evidence="2 3" key="1">
    <citation type="submission" date="2017-03" db="EMBL/GenBank/DDBJ databases">
        <authorList>
            <person name="Afonso C.L."/>
            <person name="Miller P.J."/>
            <person name="Scott M.A."/>
            <person name="Spackman E."/>
            <person name="Goraichik I."/>
            <person name="Dimitrov K.M."/>
            <person name="Suarez D.L."/>
            <person name="Swayne D.E."/>
        </authorList>
    </citation>
    <scope>NUCLEOTIDE SEQUENCE [LARGE SCALE GENOMIC DNA]</scope>
    <source>
        <strain evidence="2 3">CECT 7971</strain>
    </source>
</reference>
<feature type="transmembrane region" description="Helical" evidence="1">
    <location>
        <begin position="88"/>
        <end position="105"/>
    </location>
</feature>
<keyword evidence="1" id="KW-1133">Transmembrane helix</keyword>
<dbReference type="AlphaFoldDB" id="A0A1Y5ST97"/>
<dbReference type="GO" id="GO:0005886">
    <property type="term" value="C:plasma membrane"/>
    <property type="evidence" value="ECO:0007669"/>
    <property type="project" value="TreeGrafter"/>
</dbReference>
<organism evidence="2 3">
    <name type="scientific">Pacificibacter marinus</name>
    <dbReference type="NCBI Taxonomy" id="658057"/>
    <lineage>
        <taxon>Bacteria</taxon>
        <taxon>Pseudomonadati</taxon>
        <taxon>Pseudomonadota</taxon>
        <taxon>Alphaproteobacteria</taxon>
        <taxon>Rhodobacterales</taxon>
        <taxon>Roseobacteraceae</taxon>
        <taxon>Pacificibacter</taxon>
    </lineage>
</organism>